<dbReference type="OrthoDB" id="6194521at2"/>
<dbReference type="STRING" id="2754.EH55_09795"/>
<dbReference type="eggNOG" id="COG2110">
    <property type="taxonomic scope" value="Bacteria"/>
</dbReference>
<dbReference type="GeneID" id="90984397"/>
<dbReference type="PATRIC" id="fig|2754.20.peg.933"/>
<feature type="domain" description="Macro" evidence="1">
    <location>
        <begin position="72"/>
        <end position="261"/>
    </location>
</feature>
<evidence type="ECO:0000259" key="1">
    <source>
        <dbReference type="PROSITE" id="PS51154"/>
    </source>
</evidence>
<dbReference type="Proteomes" id="UP000027665">
    <property type="component" value="Unassembled WGS sequence"/>
</dbReference>
<dbReference type="AlphaFoldDB" id="A0A073J1D1"/>
<keyword evidence="3" id="KW-1185">Reference proteome</keyword>
<dbReference type="InterPro" id="IPR043472">
    <property type="entry name" value="Macro_dom-like"/>
</dbReference>
<dbReference type="PANTHER" id="PTHR11106">
    <property type="entry name" value="GANGLIOSIDE INDUCED DIFFERENTIATION ASSOCIATED PROTEIN 2-RELATED"/>
    <property type="match status" value="1"/>
</dbReference>
<dbReference type="PANTHER" id="PTHR11106:SF27">
    <property type="entry name" value="MACRO DOMAIN-CONTAINING PROTEIN"/>
    <property type="match status" value="1"/>
</dbReference>
<comment type="caution">
    <text evidence="2">The sequence shown here is derived from an EMBL/GenBank/DDBJ whole genome shotgun (WGS) entry which is preliminary data.</text>
</comment>
<dbReference type="PROSITE" id="PS51154">
    <property type="entry name" value="MACRO"/>
    <property type="match status" value="1"/>
</dbReference>
<protein>
    <recommendedName>
        <fullName evidence="1">Macro domain-containing protein</fullName>
    </recommendedName>
</protein>
<dbReference type="RefSeq" id="WP_037977887.1">
    <property type="nucleotide sequence ID" value="NZ_JMKI01000047.1"/>
</dbReference>
<dbReference type="NCBIfam" id="NF003163">
    <property type="entry name" value="PRK04143.1"/>
    <property type="match status" value="1"/>
</dbReference>
<accession>A0A073J1D1</accession>
<proteinExistence type="predicted"/>
<gene>
    <name evidence="2" type="ORF">EH55_09795</name>
</gene>
<dbReference type="SUPFAM" id="SSF52949">
    <property type="entry name" value="Macro domain-like"/>
    <property type="match status" value="1"/>
</dbReference>
<dbReference type="Pfam" id="PF01661">
    <property type="entry name" value="Macro"/>
    <property type="match status" value="1"/>
</dbReference>
<dbReference type="Gene3D" id="3.40.220.10">
    <property type="entry name" value="Leucine Aminopeptidase, subunit E, domain 1"/>
    <property type="match status" value="1"/>
</dbReference>
<dbReference type="InterPro" id="IPR002589">
    <property type="entry name" value="Macro_dom"/>
</dbReference>
<dbReference type="EMBL" id="JMKI01000047">
    <property type="protein sequence ID" value="KEJ91487.1"/>
    <property type="molecule type" value="Genomic_DNA"/>
</dbReference>
<dbReference type="CDD" id="cd02908">
    <property type="entry name" value="Macro_OAADPr_deacetylase"/>
    <property type="match status" value="1"/>
</dbReference>
<sequence length="261" mass="29258">MTQDEKRIWLIKELQREMPRCAAHKIPEDADGQWLLLRSLFNVRPARPASREFLEIQDEFLTEMTKEKGITDCRALKPSLMGGRLCLWRGDITTLKADAIVNAANSELLGCWIPLHGCVDNIIHTMSGVELRIKCGEIMEAQGHEEESGKAKITPGYNLPAKYVIHTVGPIVSGPLRRRDCELLADCYRSSLELAAANGCESIAFCCISTGVFRFPADKAAETALRSVSDFLKTNDTIRRVVFNVFKESDLDIYDKLLNGR</sequence>
<reference evidence="2 3" key="1">
    <citation type="submission" date="2014-04" db="EMBL/GenBank/DDBJ databases">
        <title>Draft Genome Sequence of Synergistes jonesii.</title>
        <authorList>
            <person name="Coil D.A."/>
            <person name="Eisen J.A."/>
            <person name="Holland-Moritz H.E."/>
        </authorList>
    </citation>
    <scope>NUCLEOTIDE SEQUENCE [LARGE SCALE GENOMIC DNA]</scope>
    <source>
        <strain evidence="2 3">78-1</strain>
    </source>
</reference>
<evidence type="ECO:0000313" key="3">
    <source>
        <dbReference type="Proteomes" id="UP000027665"/>
    </source>
</evidence>
<name>A0A073J1D1_9BACT</name>
<evidence type="ECO:0000313" key="2">
    <source>
        <dbReference type="EMBL" id="KEJ91487.1"/>
    </source>
</evidence>
<dbReference type="SMART" id="SM00506">
    <property type="entry name" value="A1pp"/>
    <property type="match status" value="1"/>
</dbReference>
<organism evidence="2 3">
    <name type="scientific">Synergistes jonesii</name>
    <dbReference type="NCBI Taxonomy" id="2754"/>
    <lineage>
        <taxon>Bacteria</taxon>
        <taxon>Thermotogati</taxon>
        <taxon>Synergistota</taxon>
        <taxon>Synergistia</taxon>
        <taxon>Synergistales</taxon>
        <taxon>Synergistaceae</taxon>
        <taxon>Synergistes</taxon>
    </lineage>
</organism>